<keyword evidence="2" id="KW-1185">Reference proteome</keyword>
<accession>A0ABY8UEE7</accession>
<dbReference type="Proteomes" id="UP001244341">
    <property type="component" value="Chromosome 11b"/>
</dbReference>
<dbReference type="EMBL" id="CP126218">
    <property type="protein sequence ID" value="WIA19873.1"/>
    <property type="molecule type" value="Genomic_DNA"/>
</dbReference>
<name>A0ABY8UEE7_TETOB</name>
<gene>
    <name evidence="1" type="ORF">OEZ85_005774</name>
</gene>
<protein>
    <submittedName>
        <fullName evidence="1">Uncharacterized protein</fullName>
    </submittedName>
</protein>
<evidence type="ECO:0000313" key="2">
    <source>
        <dbReference type="Proteomes" id="UP001244341"/>
    </source>
</evidence>
<evidence type="ECO:0000313" key="1">
    <source>
        <dbReference type="EMBL" id="WIA19873.1"/>
    </source>
</evidence>
<sequence length="93" mass="10046">MASTLSTRTAFASRTAFVGRVQRSPRLVVRAFATDGGMEEMNKQIGKRIKEAAAQLSTMRVWHYNAAVGKYVKKAAEDAAAGKLKMKGAAKAK</sequence>
<reference evidence="1 2" key="1">
    <citation type="submission" date="2023-05" db="EMBL/GenBank/DDBJ databases">
        <title>A 100% complete, gapless, phased diploid assembly of the Scenedesmus obliquus UTEX 3031 genome.</title>
        <authorList>
            <person name="Biondi T.C."/>
            <person name="Hanschen E.R."/>
            <person name="Kwon T."/>
            <person name="Eng W."/>
            <person name="Kruse C.P.S."/>
            <person name="Koehler S.I."/>
            <person name="Kunde Y."/>
            <person name="Gleasner C.D."/>
            <person name="You Mak K.T."/>
            <person name="Polle J."/>
            <person name="Hovde B.T."/>
            <person name="Starkenburg S.R."/>
        </authorList>
    </citation>
    <scope>NUCLEOTIDE SEQUENCE [LARGE SCALE GENOMIC DNA]</scope>
    <source>
        <strain evidence="1 2">DOE0152z</strain>
    </source>
</reference>
<organism evidence="1 2">
    <name type="scientific">Tetradesmus obliquus</name>
    <name type="common">Green alga</name>
    <name type="synonym">Acutodesmus obliquus</name>
    <dbReference type="NCBI Taxonomy" id="3088"/>
    <lineage>
        <taxon>Eukaryota</taxon>
        <taxon>Viridiplantae</taxon>
        <taxon>Chlorophyta</taxon>
        <taxon>core chlorophytes</taxon>
        <taxon>Chlorophyceae</taxon>
        <taxon>CS clade</taxon>
        <taxon>Sphaeropleales</taxon>
        <taxon>Scenedesmaceae</taxon>
        <taxon>Tetradesmus</taxon>
    </lineage>
</organism>
<proteinExistence type="predicted"/>